<keyword evidence="2" id="KW-1185">Reference proteome</keyword>
<sequence>MSSPAGKRAIEKATVKAPYWGKWGALNTKYAEKFMDMAWNRGYGQMVFPSRYSTYDEAPTLLTFLAARWRYDWLKHIAMRVDAQRTPLRVLRNQIWMYRAEYWARRWYTRKAVTRTAKCEWAYIKERLKQPFTWTGHDLTHGGLWLLNFLSFWAIGEAFGRASLFGYPITTPEWTPARPKFTPGFFHVYDALEPYPFENSSTIQKQFGRSGYWANSSEVYWSPHRIVMSYVNGG</sequence>
<reference evidence="1 2" key="1">
    <citation type="journal article" date="2013" name="Curr. Biol.">
        <title>The Genome of the Foraminiferan Reticulomyxa filosa.</title>
        <authorList>
            <person name="Glockner G."/>
            <person name="Hulsmann N."/>
            <person name="Schleicher M."/>
            <person name="Noegel A.A."/>
            <person name="Eichinger L."/>
            <person name="Gallinger C."/>
            <person name="Pawlowski J."/>
            <person name="Sierra R."/>
            <person name="Euteneuer U."/>
            <person name="Pillet L."/>
            <person name="Moustafa A."/>
            <person name="Platzer M."/>
            <person name="Groth M."/>
            <person name="Szafranski K."/>
            <person name="Schliwa M."/>
        </authorList>
    </citation>
    <scope>NUCLEOTIDE SEQUENCE [LARGE SCALE GENOMIC DNA]</scope>
</reference>
<organism evidence="1 2">
    <name type="scientific">Reticulomyxa filosa</name>
    <dbReference type="NCBI Taxonomy" id="46433"/>
    <lineage>
        <taxon>Eukaryota</taxon>
        <taxon>Sar</taxon>
        <taxon>Rhizaria</taxon>
        <taxon>Retaria</taxon>
        <taxon>Foraminifera</taxon>
        <taxon>Monothalamids</taxon>
        <taxon>Reticulomyxidae</taxon>
        <taxon>Reticulomyxa</taxon>
    </lineage>
</organism>
<evidence type="ECO:0000313" key="2">
    <source>
        <dbReference type="Proteomes" id="UP000023152"/>
    </source>
</evidence>
<dbReference type="Proteomes" id="UP000023152">
    <property type="component" value="Unassembled WGS sequence"/>
</dbReference>
<dbReference type="AlphaFoldDB" id="X6P012"/>
<proteinExistence type="predicted"/>
<name>X6P012_RETFI</name>
<accession>X6P012</accession>
<comment type="caution">
    <text evidence="1">The sequence shown here is derived from an EMBL/GenBank/DDBJ whole genome shotgun (WGS) entry which is preliminary data.</text>
</comment>
<evidence type="ECO:0000313" key="1">
    <source>
        <dbReference type="EMBL" id="ETO30862.1"/>
    </source>
</evidence>
<protein>
    <submittedName>
        <fullName evidence="1">Uncharacterized protein</fullName>
    </submittedName>
</protein>
<gene>
    <name evidence="1" type="ORF">RFI_06259</name>
</gene>
<dbReference type="EMBL" id="ASPP01005269">
    <property type="protein sequence ID" value="ETO30862.1"/>
    <property type="molecule type" value="Genomic_DNA"/>
</dbReference>